<evidence type="ECO:0000313" key="1">
    <source>
        <dbReference type="EMBL" id="KIO71627.1"/>
    </source>
</evidence>
<dbReference type="AlphaFoldDB" id="A0ABD4A415"/>
<proteinExistence type="predicted"/>
<sequence length="38" mass="4095">MVVGFSLNFNSTKGTIVTIALSLGVQRSLLILIQQKGF</sequence>
<comment type="caution">
    <text evidence="1">The sequence shown here is derived from an EMBL/GenBank/DDBJ whole genome shotgun (WGS) entry which is preliminary data.</text>
</comment>
<organism evidence="1 2">
    <name type="scientific">Caldibacillus thermoamylovorans</name>
    <dbReference type="NCBI Taxonomy" id="35841"/>
    <lineage>
        <taxon>Bacteria</taxon>
        <taxon>Bacillati</taxon>
        <taxon>Bacillota</taxon>
        <taxon>Bacilli</taxon>
        <taxon>Bacillales</taxon>
        <taxon>Bacillaceae</taxon>
        <taxon>Caldibacillus</taxon>
    </lineage>
</organism>
<protein>
    <submittedName>
        <fullName evidence="1">Uncharacterized protein</fullName>
    </submittedName>
</protein>
<reference evidence="1 2" key="1">
    <citation type="submission" date="2015-01" db="EMBL/GenBank/DDBJ databases">
        <title>Draft Genome Sequences of Four Bacillus thermoamylovorans Strains, Isolated From Food Products.</title>
        <authorList>
            <person name="Krawcyk A.O."/>
            <person name="Berendsen E.M."/>
            <person name="Eijlander R.T."/>
            <person name="de Jong A."/>
            <person name="Wells-Bennik M."/>
            <person name="Kuipers O.P."/>
        </authorList>
    </citation>
    <scope>NUCLEOTIDE SEQUENCE [LARGE SCALE GENOMIC DNA]</scope>
    <source>
        <strain evidence="1 2">B4167</strain>
    </source>
</reference>
<accession>A0ABD4A415</accession>
<gene>
    <name evidence="1" type="ORF">B4167_3471</name>
</gene>
<dbReference type="Proteomes" id="UP000032076">
    <property type="component" value="Unassembled WGS sequence"/>
</dbReference>
<dbReference type="EMBL" id="JXLU01000119">
    <property type="protein sequence ID" value="KIO71627.1"/>
    <property type="molecule type" value="Genomic_DNA"/>
</dbReference>
<evidence type="ECO:0000313" key="2">
    <source>
        <dbReference type="Proteomes" id="UP000032076"/>
    </source>
</evidence>
<name>A0ABD4A415_9BACI</name>